<feature type="transmembrane region" description="Helical" evidence="1">
    <location>
        <begin position="12"/>
        <end position="32"/>
    </location>
</feature>
<dbReference type="RefSeq" id="WP_380128964.1">
    <property type="nucleotide sequence ID" value="NZ_JBHSIU010000130.1"/>
</dbReference>
<organism evidence="2 3">
    <name type="scientific">Dactylosporangium cerinum</name>
    <dbReference type="NCBI Taxonomy" id="1434730"/>
    <lineage>
        <taxon>Bacteria</taxon>
        <taxon>Bacillati</taxon>
        <taxon>Actinomycetota</taxon>
        <taxon>Actinomycetes</taxon>
        <taxon>Micromonosporales</taxon>
        <taxon>Micromonosporaceae</taxon>
        <taxon>Dactylosporangium</taxon>
    </lineage>
</organism>
<keyword evidence="1" id="KW-0812">Transmembrane</keyword>
<dbReference type="Proteomes" id="UP001595912">
    <property type="component" value="Unassembled WGS sequence"/>
</dbReference>
<keyword evidence="3" id="KW-1185">Reference proteome</keyword>
<accession>A0ABV9WHT1</accession>
<keyword evidence="1" id="KW-0472">Membrane</keyword>
<name>A0ABV9WHT1_9ACTN</name>
<evidence type="ECO:0000256" key="1">
    <source>
        <dbReference type="SAM" id="Phobius"/>
    </source>
</evidence>
<evidence type="ECO:0000313" key="2">
    <source>
        <dbReference type="EMBL" id="MFC5008307.1"/>
    </source>
</evidence>
<evidence type="ECO:0000313" key="3">
    <source>
        <dbReference type="Proteomes" id="UP001595912"/>
    </source>
</evidence>
<sequence>MRGAVPRDPARTAVPFPFGLGALDIALATFVWTRLAAAVPA</sequence>
<comment type="caution">
    <text evidence="2">The sequence shown here is derived from an EMBL/GenBank/DDBJ whole genome shotgun (WGS) entry which is preliminary data.</text>
</comment>
<proteinExistence type="predicted"/>
<reference evidence="3" key="1">
    <citation type="journal article" date="2019" name="Int. J. Syst. Evol. Microbiol.">
        <title>The Global Catalogue of Microorganisms (GCM) 10K type strain sequencing project: providing services to taxonomists for standard genome sequencing and annotation.</title>
        <authorList>
            <consortium name="The Broad Institute Genomics Platform"/>
            <consortium name="The Broad Institute Genome Sequencing Center for Infectious Disease"/>
            <person name="Wu L."/>
            <person name="Ma J."/>
        </authorList>
    </citation>
    <scope>NUCLEOTIDE SEQUENCE [LARGE SCALE GENOMIC DNA]</scope>
    <source>
        <strain evidence="3">CGMCC 4.7152</strain>
    </source>
</reference>
<dbReference type="EMBL" id="JBHSIU010000130">
    <property type="protein sequence ID" value="MFC5008307.1"/>
    <property type="molecule type" value="Genomic_DNA"/>
</dbReference>
<gene>
    <name evidence="2" type="ORF">ACFPIJ_62175</name>
</gene>
<keyword evidence="1" id="KW-1133">Transmembrane helix</keyword>
<protein>
    <submittedName>
        <fullName evidence="2">Uncharacterized protein</fullName>
    </submittedName>
</protein>